<evidence type="ECO:0000313" key="1">
    <source>
        <dbReference type="Proteomes" id="UP000035642"/>
    </source>
</evidence>
<organism evidence="1 2">
    <name type="scientific">Angiostrongylus cantonensis</name>
    <name type="common">Rat lungworm</name>
    <dbReference type="NCBI Taxonomy" id="6313"/>
    <lineage>
        <taxon>Eukaryota</taxon>
        <taxon>Metazoa</taxon>
        <taxon>Ecdysozoa</taxon>
        <taxon>Nematoda</taxon>
        <taxon>Chromadorea</taxon>
        <taxon>Rhabditida</taxon>
        <taxon>Rhabditina</taxon>
        <taxon>Rhabditomorpha</taxon>
        <taxon>Strongyloidea</taxon>
        <taxon>Metastrongylidae</taxon>
        <taxon>Angiostrongylus</taxon>
    </lineage>
</organism>
<sequence length="138" mass="16321">MKITLCASSPNCFEDVRKYGPFFSPTWPVLEDWEKAVVFMFNQKLRQRLEELGQREVSFEDDSKELFYIKNEEKIKKSIVGIEKILYENGLLRDLDDDLHTFHSKTSQVELAMLDTGNELLNRKLMEFIEKQTSPMFM</sequence>
<keyword evidence="1" id="KW-1185">Reference proteome</keyword>
<reference evidence="1" key="1">
    <citation type="submission" date="2012-09" db="EMBL/GenBank/DDBJ databases">
        <authorList>
            <person name="Martin A.A."/>
        </authorList>
    </citation>
    <scope>NUCLEOTIDE SEQUENCE</scope>
</reference>
<proteinExistence type="predicted"/>
<reference evidence="2" key="2">
    <citation type="submission" date="2017-02" db="UniProtKB">
        <authorList>
            <consortium name="WormBaseParasite"/>
        </authorList>
    </citation>
    <scope>IDENTIFICATION</scope>
</reference>
<name>A0A0K0D7C8_ANGCA</name>
<dbReference type="AlphaFoldDB" id="A0A0K0D7C8"/>
<dbReference type="Proteomes" id="UP000035642">
    <property type="component" value="Unassembled WGS sequence"/>
</dbReference>
<protein>
    <submittedName>
        <fullName evidence="2">Cullin domain-containing protein</fullName>
    </submittedName>
</protein>
<evidence type="ECO:0000313" key="2">
    <source>
        <dbReference type="WBParaSite" id="ACAC_0000597301-mRNA-1"/>
    </source>
</evidence>
<accession>A0A0K0D7C8</accession>
<dbReference type="WBParaSite" id="ACAC_0000597301-mRNA-1">
    <property type="protein sequence ID" value="ACAC_0000597301-mRNA-1"/>
    <property type="gene ID" value="ACAC_0000597301"/>
</dbReference>